<evidence type="ECO:0000313" key="2">
    <source>
        <dbReference type="EMBL" id="MEJ8855044.1"/>
    </source>
</evidence>
<protein>
    <recommendedName>
        <fullName evidence="4">DUF2846 domain-containing protein</fullName>
    </recommendedName>
</protein>
<evidence type="ECO:0000256" key="1">
    <source>
        <dbReference type="SAM" id="MobiDB-lite"/>
    </source>
</evidence>
<name>A0ABU8X5V1_9BURK</name>
<reference evidence="2 3" key="1">
    <citation type="submission" date="2024-03" db="EMBL/GenBank/DDBJ databases">
        <title>Novel species of the genus Variovorax.</title>
        <authorList>
            <person name="Liu Q."/>
            <person name="Xin Y.-H."/>
        </authorList>
    </citation>
    <scope>NUCLEOTIDE SEQUENCE [LARGE SCALE GENOMIC DNA]</scope>
    <source>
        <strain evidence="2 3">KACC 18901</strain>
    </source>
</reference>
<keyword evidence="3" id="KW-1185">Reference proteome</keyword>
<dbReference type="PROSITE" id="PS51257">
    <property type="entry name" value="PROKAR_LIPOPROTEIN"/>
    <property type="match status" value="1"/>
</dbReference>
<feature type="region of interest" description="Disordered" evidence="1">
    <location>
        <begin position="163"/>
        <end position="182"/>
    </location>
</feature>
<dbReference type="RefSeq" id="WP_340335117.1">
    <property type="nucleotide sequence ID" value="NZ_JBBKZS010000003.1"/>
</dbReference>
<evidence type="ECO:0000313" key="3">
    <source>
        <dbReference type="Proteomes" id="UP001367030"/>
    </source>
</evidence>
<comment type="caution">
    <text evidence="2">The sequence shown here is derived from an EMBL/GenBank/DDBJ whole genome shotgun (WGS) entry which is preliminary data.</text>
</comment>
<gene>
    <name evidence="2" type="ORF">WKW79_10725</name>
</gene>
<sequence length="362" mass="38769">MRRRAMWLLVSAWTLFLVGCGATGPRYSEVEGSLPSLGDNQGRIVFLRDSGFGGAVQPEVRLDGQVVGKSQPNSFFFVDRPAGTWRASASTETETSISVPVKAKASSYVLMGVDMGLLVGRPSFQVLGESEGKTRVRSLAYGGAVPVAPGSAAAVAVAPARPAPSAPASAVSPSPPKATPPGLQVVEYTLRDSYSLRERRVVYRVDESTPERRSFNNGGWVEKPDGEVISVDAPIAGEFDLAMPPGGWIRGDLADGSGWSADYRVERSGLLIKMDLQASVVERSRMTVAGRELQVVQVDYRGFTQRIPSGGNIGAAQPGRFRASVWWSPELARVVRFEARSQGGSGGNAFRVDERLELAALR</sequence>
<dbReference type="Proteomes" id="UP001367030">
    <property type="component" value="Unassembled WGS sequence"/>
</dbReference>
<evidence type="ECO:0008006" key="4">
    <source>
        <dbReference type="Google" id="ProtNLM"/>
    </source>
</evidence>
<dbReference type="EMBL" id="JBBKZS010000003">
    <property type="protein sequence ID" value="MEJ8855044.1"/>
    <property type="molecule type" value="Genomic_DNA"/>
</dbReference>
<organism evidence="2 3">
    <name type="scientific">Variovorax robiniae</name>
    <dbReference type="NCBI Taxonomy" id="1836199"/>
    <lineage>
        <taxon>Bacteria</taxon>
        <taxon>Pseudomonadati</taxon>
        <taxon>Pseudomonadota</taxon>
        <taxon>Betaproteobacteria</taxon>
        <taxon>Burkholderiales</taxon>
        <taxon>Comamonadaceae</taxon>
        <taxon>Variovorax</taxon>
    </lineage>
</organism>
<accession>A0ABU8X5V1</accession>
<proteinExistence type="predicted"/>